<dbReference type="InterPro" id="IPR044600">
    <property type="entry name" value="ATL1/ATL16-like"/>
</dbReference>
<comment type="caution">
    <text evidence="17">The sequence shown here is derived from an EMBL/GenBank/DDBJ whole genome shotgun (WGS) entry which is preliminary data.</text>
</comment>
<feature type="domain" description="RING-type" evidence="16">
    <location>
        <begin position="126"/>
        <end position="168"/>
    </location>
</feature>
<comment type="similarity">
    <text evidence="13">Belongs to the RING-type zinc finger family. ATL subfamily.</text>
</comment>
<evidence type="ECO:0000256" key="10">
    <source>
        <dbReference type="ARBA" id="ARBA00022833"/>
    </source>
</evidence>
<dbReference type="GO" id="GO:0008270">
    <property type="term" value="F:zinc ion binding"/>
    <property type="evidence" value="ECO:0007669"/>
    <property type="project" value="UniProtKB-KW"/>
</dbReference>
<dbReference type="PANTHER" id="PTHR46913:SF1">
    <property type="entry name" value="RING-H2 FINGER PROTEIN ATL16"/>
    <property type="match status" value="1"/>
</dbReference>
<sequence>MAWLGDVQPASSQWYVSDLDHSLQFHNHGIVIIAILVLSIVVLITILFFHFLRQYRQLSSSRGGTSSSITNAVGVGVAVQTTRNNNTSKGLDEATINSFPIFLHSSLSSTTTLVVGENYTNNNNECSICLGGFEENDRIKVIPRCMHVFHCECVDKWLQNQASCPLCRSNLDSISSSTTALQICAA</sequence>
<comment type="subcellular location">
    <subcellularLocation>
        <location evidence="2">Membrane</location>
        <topology evidence="2">Single-pass membrane protein</topology>
    </subcellularLocation>
</comment>
<organism evidence="17 18">
    <name type="scientific">Cinchona calisaya</name>
    <dbReference type="NCBI Taxonomy" id="153742"/>
    <lineage>
        <taxon>Eukaryota</taxon>
        <taxon>Viridiplantae</taxon>
        <taxon>Streptophyta</taxon>
        <taxon>Embryophyta</taxon>
        <taxon>Tracheophyta</taxon>
        <taxon>Spermatophyta</taxon>
        <taxon>Magnoliopsida</taxon>
        <taxon>eudicotyledons</taxon>
        <taxon>Gunneridae</taxon>
        <taxon>Pentapetalae</taxon>
        <taxon>asterids</taxon>
        <taxon>lamiids</taxon>
        <taxon>Gentianales</taxon>
        <taxon>Rubiaceae</taxon>
        <taxon>Cinchonoideae</taxon>
        <taxon>Cinchoneae</taxon>
        <taxon>Cinchona</taxon>
    </lineage>
</organism>
<evidence type="ECO:0000259" key="16">
    <source>
        <dbReference type="PROSITE" id="PS50089"/>
    </source>
</evidence>
<keyword evidence="5" id="KW-0808">Transferase</keyword>
<evidence type="ECO:0000256" key="2">
    <source>
        <dbReference type="ARBA" id="ARBA00004167"/>
    </source>
</evidence>
<keyword evidence="7" id="KW-0479">Metal-binding</keyword>
<evidence type="ECO:0000313" key="17">
    <source>
        <dbReference type="EMBL" id="KAL3518040.1"/>
    </source>
</evidence>
<dbReference type="GO" id="GO:0016020">
    <property type="term" value="C:membrane"/>
    <property type="evidence" value="ECO:0007669"/>
    <property type="project" value="UniProtKB-SubCell"/>
</dbReference>
<dbReference type="EMBL" id="JBJUIK010000009">
    <property type="protein sequence ID" value="KAL3518040.1"/>
    <property type="molecule type" value="Genomic_DNA"/>
</dbReference>
<dbReference type="PANTHER" id="PTHR46913">
    <property type="entry name" value="RING-H2 FINGER PROTEIN ATL16"/>
    <property type="match status" value="1"/>
</dbReference>
<dbReference type="InterPro" id="IPR001841">
    <property type="entry name" value="Znf_RING"/>
</dbReference>
<proteinExistence type="inferred from homology"/>
<feature type="transmembrane region" description="Helical" evidence="15">
    <location>
        <begin position="29"/>
        <end position="52"/>
    </location>
</feature>
<evidence type="ECO:0000256" key="13">
    <source>
        <dbReference type="ARBA" id="ARBA00024209"/>
    </source>
</evidence>
<keyword evidence="9" id="KW-0833">Ubl conjugation pathway</keyword>
<evidence type="ECO:0000256" key="7">
    <source>
        <dbReference type="ARBA" id="ARBA00022723"/>
    </source>
</evidence>
<dbReference type="SUPFAM" id="SSF57850">
    <property type="entry name" value="RING/U-box"/>
    <property type="match status" value="1"/>
</dbReference>
<evidence type="ECO:0000256" key="15">
    <source>
        <dbReference type="SAM" id="Phobius"/>
    </source>
</evidence>
<evidence type="ECO:0000256" key="6">
    <source>
        <dbReference type="ARBA" id="ARBA00022692"/>
    </source>
</evidence>
<keyword evidence="10" id="KW-0862">Zinc</keyword>
<dbReference type="PROSITE" id="PS50089">
    <property type="entry name" value="ZF_RING_2"/>
    <property type="match status" value="1"/>
</dbReference>
<evidence type="ECO:0000313" key="18">
    <source>
        <dbReference type="Proteomes" id="UP001630127"/>
    </source>
</evidence>
<dbReference type="AlphaFoldDB" id="A0ABD2ZIH9"/>
<evidence type="ECO:0000256" key="11">
    <source>
        <dbReference type="ARBA" id="ARBA00022989"/>
    </source>
</evidence>
<reference evidence="17 18" key="1">
    <citation type="submission" date="2024-11" db="EMBL/GenBank/DDBJ databases">
        <title>A near-complete genome assembly of Cinchona calisaya.</title>
        <authorList>
            <person name="Lian D.C."/>
            <person name="Zhao X.W."/>
            <person name="Wei L."/>
        </authorList>
    </citation>
    <scope>NUCLEOTIDE SEQUENCE [LARGE SCALE GENOMIC DNA]</scope>
    <source>
        <tissue evidence="17">Nenye</tissue>
    </source>
</reference>
<dbReference type="GO" id="GO:0061630">
    <property type="term" value="F:ubiquitin protein ligase activity"/>
    <property type="evidence" value="ECO:0007669"/>
    <property type="project" value="UniProtKB-EC"/>
</dbReference>
<comment type="catalytic activity">
    <reaction evidence="1">
        <text>S-ubiquitinyl-[E2 ubiquitin-conjugating enzyme]-L-cysteine + [acceptor protein]-L-lysine = [E2 ubiquitin-conjugating enzyme]-L-cysteine + N(6)-ubiquitinyl-[acceptor protein]-L-lysine.</text>
        <dbReference type="EC" id="2.3.2.27"/>
    </reaction>
</comment>
<evidence type="ECO:0000256" key="1">
    <source>
        <dbReference type="ARBA" id="ARBA00000900"/>
    </source>
</evidence>
<evidence type="ECO:0000256" key="9">
    <source>
        <dbReference type="ARBA" id="ARBA00022786"/>
    </source>
</evidence>
<evidence type="ECO:0000256" key="3">
    <source>
        <dbReference type="ARBA" id="ARBA00004906"/>
    </source>
</evidence>
<name>A0ABD2ZIH9_9GENT</name>
<evidence type="ECO:0000256" key="4">
    <source>
        <dbReference type="ARBA" id="ARBA00012483"/>
    </source>
</evidence>
<comment type="pathway">
    <text evidence="3">Protein modification; protein ubiquitination.</text>
</comment>
<dbReference type="FunFam" id="3.30.40.10:FF:000187">
    <property type="entry name" value="E3 ubiquitin-protein ligase ATL6"/>
    <property type="match status" value="1"/>
</dbReference>
<keyword evidence="18" id="KW-1185">Reference proteome</keyword>
<gene>
    <name evidence="17" type="ORF">ACH5RR_020629</name>
</gene>
<dbReference type="Gene3D" id="3.30.40.10">
    <property type="entry name" value="Zinc/RING finger domain, C3HC4 (zinc finger)"/>
    <property type="match status" value="1"/>
</dbReference>
<dbReference type="EC" id="2.3.2.27" evidence="4"/>
<evidence type="ECO:0000256" key="8">
    <source>
        <dbReference type="ARBA" id="ARBA00022771"/>
    </source>
</evidence>
<keyword evidence="6 15" id="KW-0812">Transmembrane</keyword>
<keyword evidence="11 15" id="KW-1133">Transmembrane helix</keyword>
<dbReference type="Pfam" id="PF13639">
    <property type="entry name" value="zf-RING_2"/>
    <property type="match status" value="1"/>
</dbReference>
<evidence type="ECO:0000256" key="12">
    <source>
        <dbReference type="ARBA" id="ARBA00023136"/>
    </source>
</evidence>
<evidence type="ECO:0000256" key="5">
    <source>
        <dbReference type="ARBA" id="ARBA00022679"/>
    </source>
</evidence>
<dbReference type="SMART" id="SM00184">
    <property type="entry name" value="RING"/>
    <property type="match status" value="1"/>
</dbReference>
<evidence type="ECO:0000256" key="14">
    <source>
        <dbReference type="PROSITE-ProRule" id="PRU00175"/>
    </source>
</evidence>
<dbReference type="Proteomes" id="UP001630127">
    <property type="component" value="Unassembled WGS sequence"/>
</dbReference>
<accession>A0ABD2ZIH9</accession>
<dbReference type="InterPro" id="IPR013083">
    <property type="entry name" value="Znf_RING/FYVE/PHD"/>
</dbReference>
<keyword evidence="12 15" id="KW-0472">Membrane</keyword>
<keyword evidence="8 14" id="KW-0863">Zinc-finger</keyword>
<protein>
    <recommendedName>
        <fullName evidence="4">RING-type E3 ubiquitin transferase</fullName>
        <ecNumber evidence="4">2.3.2.27</ecNumber>
    </recommendedName>
</protein>
<dbReference type="CDD" id="cd16461">
    <property type="entry name" value="RING-H2_EL5-like"/>
    <property type="match status" value="1"/>
</dbReference>